<proteinExistence type="predicted"/>
<protein>
    <submittedName>
        <fullName evidence="1">36680_t:CDS:1</fullName>
    </submittedName>
</protein>
<keyword evidence="2" id="KW-1185">Reference proteome</keyword>
<accession>A0ACA9PP20</accession>
<sequence length="83" mass="9854">LISLANFVKKEYSSFMKDGLEKVVLLTIRNQEKIIKPNTSEKTKHEVFIKHQELCEMGFINKIYKKLAKDIQKELEYFLNFAE</sequence>
<comment type="caution">
    <text evidence="1">The sequence shown here is derived from an EMBL/GenBank/DDBJ whole genome shotgun (WGS) entry which is preliminary data.</text>
</comment>
<feature type="non-terminal residue" evidence="1">
    <location>
        <position position="83"/>
    </location>
</feature>
<evidence type="ECO:0000313" key="1">
    <source>
        <dbReference type="EMBL" id="CAG8717641.1"/>
    </source>
</evidence>
<gene>
    <name evidence="1" type="ORF">RPERSI_LOCUS11029</name>
</gene>
<feature type="non-terminal residue" evidence="1">
    <location>
        <position position="1"/>
    </location>
</feature>
<name>A0ACA9PP20_9GLOM</name>
<evidence type="ECO:0000313" key="2">
    <source>
        <dbReference type="Proteomes" id="UP000789920"/>
    </source>
</evidence>
<dbReference type="EMBL" id="CAJVQC010022381">
    <property type="protein sequence ID" value="CAG8717641.1"/>
    <property type="molecule type" value="Genomic_DNA"/>
</dbReference>
<dbReference type="Proteomes" id="UP000789920">
    <property type="component" value="Unassembled WGS sequence"/>
</dbReference>
<reference evidence="1" key="1">
    <citation type="submission" date="2021-06" db="EMBL/GenBank/DDBJ databases">
        <authorList>
            <person name="Kallberg Y."/>
            <person name="Tangrot J."/>
            <person name="Rosling A."/>
        </authorList>
    </citation>
    <scope>NUCLEOTIDE SEQUENCE</scope>
    <source>
        <strain evidence="1">MA461A</strain>
    </source>
</reference>
<organism evidence="1 2">
    <name type="scientific">Racocetra persica</name>
    <dbReference type="NCBI Taxonomy" id="160502"/>
    <lineage>
        <taxon>Eukaryota</taxon>
        <taxon>Fungi</taxon>
        <taxon>Fungi incertae sedis</taxon>
        <taxon>Mucoromycota</taxon>
        <taxon>Glomeromycotina</taxon>
        <taxon>Glomeromycetes</taxon>
        <taxon>Diversisporales</taxon>
        <taxon>Gigasporaceae</taxon>
        <taxon>Racocetra</taxon>
    </lineage>
</organism>